<gene>
    <name evidence="2" type="ORF">g.16204</name>
</gene>
<dbReference type="AlphaFoldDB" id="A0A2S2PG96"/>
<organism evidence="2">
    <name type="scientific">Schizaphis graminum</name>
    <name type="common">Green bug aphid</name>
    <dbReference type="NCBI Taxonomy" id="13262"/>
    <lineage>
        <taxon>Eukaryota</taxon>
        <taxon>Metazoa</taxon>
        <taxon>Ecdysozoa</taxon>
        <taxon>Arthropoda</taxon>
        <taxon>Hexapoda</taxon>
        <taxon>Insecta</taxon>
        <taxon>Pterygota</taxon>
        <taxon>Neoptera</taxon>
        <taxon>Paraneoptera</taxon>
        <taxon>Hemiptera</taxon>
        <taxon>Sternorrhyncha</taxon>
        <taxon>Aphidomorpha</taxon>
        <taxon>Aphidoidea</taxon>
        <taxon>Aphididae</taxon>
        <taxon>Aphidini</taxon>
        <taxon>Schizaphis</taxon>
    </lineage>
</organism>
<accession>A0A2S2PG96</accession>
<evidence type="ECO:0000256" key="1">
    <source>
        <dbReference type="SAM" id="Phobius"/>
    </source>
</evidence>
<keyword evidence="1" id="KW-0812">Transmembrane</keyword>
<name>A0A2S2PG96_SCHGA</name>
<reference evidence="2" key="1">
    <citation type="submission" date="2018-04" db="EMBL/GenBank/DDBJ databases">
        <title>Transcriptome of Schizaphis graminum biotype I.</title>
        <authorList>
            <person name="Scully E.D."/>
            <person name="Geib S.M."/>
            <person name="Palmer N.A."/>
            <person name="Koch K."/>
            <person name="Bradshaw J."/>
            <person name="Heng-Moss T."/>
            <person name="Sarath G."/>
        </authorList>
    </citation>
    <scope>NUCLEOTIDE SEQUENCE</scope>
</reference>
<keyword evidence="1" id="KW-1133">Transmembrane helix</keyword>
<keyword evidence="1" id="KW-0472">Membrane</keyword>
<feature type="transmembrane region" description="Helical" evidence="1">
    <location>
        <begin position="23"/>
        <end position="45"/>
    </location>
</feature>
<proteinExistence type="predicted"/>
<protein>
    <submittedName>
        <fullName evidence="2">Uncharacterized protein</fullName>
    </submittedName>
</protein>
<sequence>MMGRNAGCTYRYYVFLPHLAEDATPTIIVIMSLCIIITIVLLCVARRPFVLEHATELECYIRRMSRDDTISLQQLFAVEPPPLILDANRKYQSTYREKKSQRFSKYPNHCCRFVFKLTLGEYVRRNCSSQWRNLWEGACW</sequence>
<evidence type="ECO:0000313" key="2">
    <source>
        <dbReference type="EMBL" id="MBY27936.1"/>
    </source>
</evidence>
<dbReference type="EMBL" id="GGMR01015317">
    <property type="protein sequence ID" value="MBY27936.1"/>
    <property type="molecule type" value="Transcribed_RNA"/>
</dbReference>